<dbReference type="InterPro" id="IPR007219">
    <property type="entry name" value="XnlR_reg_dom"/>
</dbReference>
<dbReference type="PROSITE" id="PS50048">
    <property type="entry name" value="ZN2_CY6_FUNGAL_2"/>
    <property type="match status" value="1"/>
</dbReference>
<dbReference type="InterPro" id="IPR051089">
    <property type="entry name" value="prtT"/>
</dbReference>
<feature type="region of interest" description="Disordered" evidence="7">
    <location>
        <begin position="1036"/>
        <end position="1069"/>
    </location>
</feature>
<feature type="domain" description="Zn(2)-C6 fungal-type" evidence="8">
    <location>
        <begin position="80"/>
        <end position="112"/>
    </location>
</feature>
<feature type="compositionally biased region" description="Low complexity" evidence="7">
    <location>
        <begin position="884"/>
        <end position="901"/>
    </location>
</feature>
<feature type="compositionally biased region" description="Polar residues" evidence="7">
    <location>
        <begin position="301"/>
        <end position="312"/>
    </location>
</feature>
<keyword evidence="3" id="KW-0805">Transcription regulation</keyword>
<feature type="region of interest" description="Disordered" evidence="7">
    <location>
        <begin position="880"/>
        <end position="937"/>
    </location>
</feature>
<evidence type="ECO:0000259" key="8">
    <source>
        <dbReference type="PROSITE" id="PS50048"/>
    </source>
</evidence>
<dbReference type="Pfam" id="PF04082">
    <property type="entry name" value="Fungal_trans"/>
    <property type="match status" value="1"/>
</dbReference>
<evidence type="ECO:0000256" key="1">
    <source>
        <dbReference type="ARBA" id="ARBA00004123"/>
    </source>
</evidence>
<feature type="compositionally biased region" description="Polar residues" evidence="7">
    <location>
        <begin position="258"/>
        <end position="267"/>
    </location>
</feature>
<evidence type="ECO:0000256" key="2">
    <source>
        <dbReference type="ARBA" id="ARBA00022723"/>
    </source>
</evidence>
<keyword evidence="6" id="KW-0539">Nucleus</keyword>
<name>A0A0M8MTD3_9BASI</name>
<dbReference type="EMBL" id="LGAV01000007">
    <property type="protein sequence ID" value="KOS13231.1"/>
    <property type="molecule type" value="Genomic_DNA"/>
</dbReference>
<proteinExistence type="predicted"/>
<accession>A0A0M8MTD3</accession>
<evidence type="ECO:0000313" key="10">
    <source>
        <dbReference type="Proteomes" id="UP000037751"/>
    </source>
</evidence>
<feature type="region of interest" description="Disordered" evidence="7">
    <location>
        <begin position="646"/>
        <end position="692"/>
    </location>
</feature>
<dbReference type="GO" id="GO:0000981">
    <property type="term" value="F:DNA-binding transcription factor activity, RNA polymerase II-specific"/>
    <property type="evidence" value="ECO:0007669"/>
    <property type="project" value="InterPro"/>
</dbReference>
<dbReference type="PANTHER" id="PTHR31845:SF19">
    <property type="entry name" value="TRANSCRIPTION FACTOR DOMAIN-CONTAINING PROTEIN"/>
    <property type="match status" value="1"/>
</dbReference>
<organism evidence="9 10">
    <name type="scientific">Malassezia pachydermatis</name>
    <dbReference type="NCBI Taxonomy" id="77020"/>
    <lineage>
        <taxon>Eukaryota</taxon>
        <taxon>Fungi</taxon>
        <taxon>Dikarya</taxon>
        <taxon>Basidiomycota</taxon>
        <taxon>Ustilaginomycotina</taxon>
        <taxon>Malasseziomycetes</taxon>
        <taxon>Malasseziales</taxon>
        <taxon>Malasseziaceae</taxon>
        <taxon>Malassezia</taxon>
    </lineage>
</organism>
<evidence type="ECO:0000256" key="7">
    <source>
        <dbReference type="SAM" id="MobiDB-lite"/>
    </source>
</evidence>
<dbReference type="CDD" id="cd00067">
    <property type="entry name" value="GAL4"/>
    <property type="match status" value="1"/>
</dbReference>
<feature type="region of interest" description="Disordered" evidence="7">
    <location>
        <begin position="301"/>
        <end position="349"/>
    </location>
</feature>
<dbReference type="Gene3D" id="4.10.240.10">
    <property type="entry name" value="Zn(2)-C6 fungal-type DNA-binding domain"/>
    <property type="match status" value="1"/>
</dbReference>
<dbReference type="STRING" id="77020.A0A0M8MTD3"/>
<dbReference type="SMART" id="SM00906">
    <property type="entry name" value="Fungal_trans"/>
    <property type="match status" value="1"/>
</dbReference>
<evidence type="ECO:0000313" key="9">
    <source>
        <dbReference type="EMBL" id="KOS13231.1"/>
    </source>
</evidence>
<dbReference type="InterPro" id="IPR001138">
    <property type="entry name" value="Zn2Cys6_DnaBD"/>
</dbReference>
<feature type="compositionally biased region" description="Basic and acidic residues" evidence="7">
    <location>
        <begin position="672"/>
        <end position="692"/>
    </location>
</feature>
<dbReference type="Pfam" id="PF00172">
    <property type="entry name" value="Zn_clus"/>
    <property type="match status" value="1"/>
</dbReference>
<feature type="region of interest" description="Disordered" evidence="7">
    <location>
        <begin position="254"/>
        <end position="285"/>
    </location>
</feature>
<dbReference type="PROSITE" id="PS00463">
    <property type="entry name" value="ZN2_CY6_FUNGAL_1"/>
    <property type="match status" value="1"/>
</dbReference>
<gene>
    <name evidence="9" type="ORF">Malapachy_1663</name>
</gene>
<evidence type="ECO:0000256" key="3">
    <source>
        <dbReference type="ARBA" id="ARBA00023015"/>
    </source>
</evidence>
<protein>
    <submittedName>
        <fullName evidence="9">Zn-c6 transcription factor</fullName>
    </submittedName>
</protein>
<dbReference type="GeneID" id="28728040"/>
<dbReference type="PANTHER" id="PTHR31845">
    <property type="entry name" value="FINGER DOMAIN PROTEIN, PUTATIVE-RELATED"/>
    <property type="match status" value="1"/>
</dbReference>
<dbReference type="GO" id="GO:0008270">
    <property type="term" value="F:zinc ion binding"/>
    <property type="evidence" value="ECO:0007669"/>
    <property type="project" value="InterPro"/>
</dbReference>
<dbReference type="InterPro" id="IPR036864">
    <property type="entry name" value="Zn2-C6_fun-type_DNA-bd_sf"/>
</dbReference>
<feature type="region of interest" description="Disordered" evidence="7">
    <location>
        <begin position="1"/>
        <end position="79"/>
    </location>
</feature>
<keyword evidence="10" id="KW-1185">Reference proteome</keyword>
<dbReference type="GO" id="GO:0005634">
    <property type="term" value="C:nucleus"/>
    <property type="evidence" value="ECO:0007669"/>
    <property type="project" value="UniProtKB-SubCell"/>
</dbReference>
<evidence type="ECO:0000256" key="5">
    <source>
        <dbReference type="ARBA" id="ARBA00023163"/>
    </source>
</evidence>
<feature type="compositionally biased region" description="Polar residues" evidence="7">
    <location>
        <begin position="646"/>
        <end position="656"/>
    </location>
</feature>
<comment type="caution">
    <text evidence="9">The sequence shown here is derived from an EMBL/GenBank/DDBJ whole genome shotgun (WGS) entry which is preliminary data.</text>
</comment>
<dbReference type="OrthoDB" id="3429912at2759"/>
<dbReference type="VEuPathDB" id="FungiDB:Malapachy_1663"/>
<keyword evidence="5" id="KW-0804">Transcription</keyword>
<dbReference type="SUPFAM" id="SSF57701">
    <property type="entry name" value="Zn2/Cys6 DNA-binding domain"/>
    <property type="match status" value="1"/>
</dbReference>
<reference evidence="9 10" key="1">
    <citation type="submission" date="2015-07" db="EMBL/GenBank/DDBJ databases">
        <title>Draft Genome Sequence of Malassezia furfur CBS1878 and Malassezia pachydermatis CBS1879.</title>
        <authorList>
            <person name="Triana S."/>
            <person name="Ohm R."/>
            <person name="Gonzalez A."/>
            <person name="DeCock H."/>
            <person name="Restrepo S."/>
            <person name="Celis A."/>
        </authorList>
    </citation>
    <scope>NUCLEOTIDE SEQUENCE [LARGE SCALE GENOMIC DNA]</scope>
    <source>
        <strain evidence="9 10">CBS 1879</strain>
    </source>
</reference>
<evidence type="ECO:0000256" key="4">
    <source>
        <dbReference type="ARBA" id="ARBA00023125"/>
    </source>
</evidence>
<dbReference type="AlphaFoldDB" id="A0A0M8MTD3"/>
<keyword evidence="2" id="KW-0479">Metal-binding</keyword>
<comment type="subcellular location">
    <subcellularLocation>
        <location evidence="1">Nucleus</location>
    </subcellularLocation>
</comment>
<keyword evidence="4" id="KW-0238">DNA-binding</keyword>
<dbReference type="Proteomes" id="UP000037751">
    <property type="component" value="Unassembled WGS sequence"/>
</dbReference>
<evidence type="ECO:0000256" key="6">
    <source>
        <dbReference type="ARBA" id="ARBA00023242"/>
    </source>
</evidence>
<dbReference type="CDD" id="cd12148">
    <property type="entry name" value="fungal_TF_MHR"/>
    <property type="match status" value="1"/>
</dbReference>
<sequence>MSQNGEEIVPDPPEMDAADFMHTPQSGRMEESMTESELGNSMYKRTADQMEGHTPSSTGSRDAGSSGGTQKQKSTRGARACTNCHRLKMKCEGAENGGPCLRCARSGHECIFLESNRGRKSDKRRKTAAMQQSLKKVEHMLVSLLQNMNDTPAATMSPIDATFSQAKLKHRSTKPGADTNISPAAVDMLVERVRKLVSAEGLDNAKTHSIRGIAEQTAKFMQQLGLLDETTCSNLFDPSDERFLKKLLQTALKGNASMDRTNPSTSSDKMDSTRMPHLPDNTLNPLGLFAEASLQNWQRNNSENQRNKQFPHSSRHDSPGTLPGGDTPGVEGLNQGALPHGQSGASKDVPRQYGVANESYFHSSTMTPMAAMENGGDSPPELLTEGIVSSEEALELFRIFFHHCSLHMFLLDPEWHTPTFVCSRSPFLFTCVCAVASKFYTRRRDLYVQCQRRAIKSAFDVMSRGHKSPEIVQGFLLLTLYNQPVERYEEDRTWLFAGVAIRMAQDLNLHRKTVMSNEEKEDENKMRDVLNRERTWYICFCVDRTLSAQMGKPYSIREDFLIRHAAEWCLQPFSRPWDLGICALVDLLRVQTRQLDFLYSSTVTPSGLNVDLDYPAILPSFNEQLSETMQFWYRLGLDSVTRTWRPLSSSNPQTDMSKPPHPDNIALTPSQRNKERGEDKDKNPDTADKDKNMSKAFLPLLQNLVMDLGNSGVADTLRVSTLLALHQAGPPGDDADLSTRSMYYIARQAPLRYNYAILVLNSFGLQYALERPSDGISADKPQYLVRCVHAAKEIIATVKYGMREILRYAPDPTFVVVAYACVFLLKLIQPMFAKYINEEEIIALVNNTIEVLEEAAVDPSHTPALYASFLRSLVQSRHESSMDSASHGHAAAEAGPSGAGATHAASMGEPHRAGTGPANDPSLAPPPRSPTSMTVDPTQVNPMVAELAASDPMHMNNAHGSELELDPSGVPTTLSMPMDTSTVPISMPAPHDTFPDIQGWDAMQYAKAQGVDVNRVLDNSFWASLLPPGYGSGGPNPVPSFDLSRESDLFRPSSASGGRAALTPGATRASSPTLMLGHFPL</sequence>
<dbReference type="GO" id="GO:0006351">
    <property type="term" value="P:DNA-templated transcription"/>
    <property type="evidence" value="ECO:0007669"/>
    <property type="project" value="InterPro"/>
</dbReference>
<dbReference type="SMART" id="SM00066">
    <property type="entry name" value="GAL4"/>
    <property type="match status" value="1"/>
</dbReference>
<dbReference type="GO" id="GO:0000976">
    <property type="term" value="F:transcription cis-regulatory region binding"/>
    <property type="evidence" value="ECO:0007669"/>
    <property type="project" value="TreeGrafter"/>
</dbReference>
<dbReference type="RefSeq" id="XP_017990863.1">
    <property type="nucleotide sequence ID" value="XM_018136165.1"/>
</dbReference>